<feature type="domain" description="ABC transmembrane type-1" evidence="13">
    <location>
        <begin position="31"/>
        <end position="324"/>
    </location>
</feature>
<evidence type="ECO:0000256" key="7">
    <source>
        <dbReference type="ARBA" id="ARBA00022989"/>
    </source>
</evidence>
<comment type="caution">
    <text evidence="14">The sequence shown here is derived from an EMBL/GenBank/DDBJ whole genome shotgun (WGS) entry which is preliminary data.</text>
</comment>
<keyword evidence="15" id="KW-1185">Reference proteome</keyword>
<dbReference type="InterPro" id="IPR003593">
    <property type="entry name" value="AAA+_ATPase"/>
</dbReference>
<evidence type="ECO:0000256" key="10">
    <source>
        <dbReference type="SAM" id="MobiDB-lite"/>
    </source>
</evidence>
<protein>
    <submittedName>
        <fullName evidence="14">ATP-binding cassette subfamily B protein</fullName>
    </submittedName>
</protein>
<evidence type="ECO:0000256" key="9">
    <source>
        <dbReference type="ARBA" id="ARBA00061644"/>
    </source>
</evidence>
<dbReference type="InterPro" id="IPR011527">
    <property type="entry name" value="ABC1_TM_dom"/>
</dbReference>
<feature type="transmembrane region" description="Helical" evidence="11">
    <location>
        <begin position="152"/>
        <end position="174"/>
    </location>
</feature>
<comment type="similarity">
    <text evidence="9">Belongs to the ABC transporter superfamily. Lipid exporter (TC 3.A.1.106) family.</text>
</comment>
<evidence type="ECO:0000256" key="4">
    <source>
        <dbReference type="ARBA" id="ARBA00022692"/>
    </source>
</evidence>
<organism evidence="14 15">
    <name type="scientific">Ornithinimicrobium humiphilum</name>
    <dbReference type="NCBI Taxonomy" id="125288"/>
    <lineage>
        <taxon>Bacteria</taxon>
        <taxon>Bacillati</taxon>
        <taxon>Actinomycetota</taxon>
        <taxon>Actinomycetes</taxon>
        <taxon>Micrococcales</taxon>
        <taxon>Ornithinimicrobiaceae</taxon>
        <taxon>Ornithinimicrobium</taxon>
    </lineage>
</organism>
<dbReference type="GO" id="GO:0005886">
    <property type="term" value="C:plasma membrane"/>
    <property type="evidence" value="ECO:0007669"/>
    <property type="project" value="UniProtKB-SubCell"/>
</dbReference>
<dbReference type="CDD" id="cd18564">
    <property type="entry name" value="ABC_6TM_exporter_like"/>
    <property type="match status" value="1"/>
</dbReference>
<evidence type="ECO:0000256" key="8">
    <source>
        <dbReference type="ARBA" id="ARBA00023136"/>
    </source>
</evidence>
<feature type="domain" description="ABC transporter" evidence="12">
    <location>
        <begin position="358"/>
        <end position="592"/>
    </location>
</feature>
<dbReference type="InterPro" id="IPR017871">
    <property type="entry name" value="ABC_transporter-like_CS"/>
</dbReference>
<dbReference type="FunFam" id="3.40.50.300:FF:000299">
    <property type="entry name" value="ABC transporter ATP-binding protein/permease"/>
    <property type="match status" value="1"/>
</dbReference>
<proteinExistence type="inferred from homology"/>
<keyword evidence="8 11" id="KW-0472">Membrane</keyword>
<dbReference type="SUPFAM" id="SSF52540">
    <property type="entry name" value="P-loop containing nucleoside triphosphate hydrolases"/>
    <property type="match status" value="1"/>
</dbReference>
<keyword evidence="3" id="KW-1003">Cell membrane</keyword>
<dbReference type="PANTHER" id="PTHR24221:SF468">
    <property type="entry name" value="ABC TRANSPORTER"/>
    <property type="match status" value="1"/>
</dbReference>
<dbReference type="InterPro" id="IPR003439">
    <property type="entry name" value="ABC_transporter-like_ATP-bd"/>
</dbReference>
<dbReference type="InterPro" id="IPR039421">
    <property type="entry name" value="Type_1_exporter"/>
</dbReference>
<gene>
    <name evidence="14" type="ORF">FB476_2970</name>
</gene>
<dbReference type="AlphaFoldDB" id="A0A543K822"/>
<reference evidence="14 15" key="1">
    <citation type="submission" date="2019-06" db="EMBL/GenBank/DDBJ databases">
        <title>Sequencing the genomes of 1000 actinobacteria strains.</title>
        <authorList>
            <person name="Klenk H.-P."/>
        </authorList>
    </citation>
    <scope>NUCLEOTIDE SEQUENCE [LARGE SCALE GENOMIC DNA]</scope>
    <source>
        <strain evidence="14 15">DSM 12362</strain>
    </source>
</reference>
<dbReference type="SUPFAM" id="SSF90123">
    <property type="entry name" value="ABC transporter transmembrane region"/>
    <property type="match status" value="1"/>
</dbReference>
<dbReference type="PROSITE" id="PS50929">
    <property type="entry name" value="ABC_TM1F"/>
    <property type="match status" value="1"/>
</dbReference>
<feature type="transmembrane region" description="Helical" evidence="11">
    <location>
        <begin position="269"/>
        <end position="289"/>
    </location>
</feature>
<feature type="transmembrane region" description="Helical" evidence="11">
    <location>
        <begin position="28"/>
        <end position="46"/>
    </location>
</feature>
<evidence type="ECO:0000256" key="6">
    <source>
        <dbReference type="ARBA" id="ARBA00022840"/>
    </source>
</evidence>
<feature type="compositionally biased region" description="Basic and acidic residues" evidence="10">
    <location>
        <begin position="595"/>
        <end position="609"/>
    </location>
</feature>
<dbReference type="Gene3D" id="1.20.1560.10">
    <property type="entry name" value="ABC transporter type 1, transmembrane domain"/>
    <property type="match status" value="1"/>
</dbReference>
<sequence>MASSDRLRASALRRTLGLVRPHLRGQRLLLAGGAGLLLLEVVWRVLEPWPTKLVVDAVSRSLGADLQDSGPPASLQLLLACALATITIIGFRAICNFGATVLFANGGSRVATQLRARLFAHVQTLSRTQHGASRSGDVVQRLVSDIGRLQEVAITAGMPLLVNVVTLLAMIGVLAWIDPVMAVVAAIAVVVFLLFSRTSTGKITAASRKTRRSEGDLASIAQETLAGMTLVQAYGMERERSRQFGGSNLKSLKDGVKARRLAAGLERRTDVLVGVSTAAVLFLGGWRVLDGAMTPGDLVIVLTYLKTAMKPLRDLAKYTGRIARATASGERVADLLDIEPEIVSPADPVAKWPVHGHVSLSGVRLAYEPGVPVLRGLDLTIRPGEHVAVVGPSGSGKSTVGALLLRLLDPDEGVVAVDGVDVRRVDLGWLRSQVALVQQEAVLFTGTIEENIRHGRPDACDEEVEEAARLARVTQFTDLLPDGLRTVVSERGGSLSGGQRQRVSLARAFLRAAPVLVLDEPTTGLDPDNVLLVTDAIRDLARGRTTVVITHDVETARQAERVIVVEHGCVTWQGPAAEAPLERVLDEDGQPAGDVRQDAGRDARQDATEPLRSAS</sequence>
<dbReference type="GO" id="GO:0034040">
    <property type="term" value="F:ATPase-coupled lipid transmembrane transporter activity"/>
    <property type="evidence" value="ECO:0007669"/>
    <property type="project" value="TreeGrafter"/>
</dbReference>
<evidence type="ECO:0000256" key="3">
    <source>
        <dbReference type="ARBA" id="ARBA00022475"/>
    </source>
</evidence>
<dbReference type="Pfam" id="PF00664">
    <property type="entry name" value="ABC_membrane"/>
    <property type="match status" value="1"/>
</dbReference>
<evidence type="ECO:0000256" key="2">
    <source>
        <dbReference type="ARBA" id="ARBA00022448"/>
    </source>
</evidence>
<dbReference type="GO" id="GO:0016887">
    <property type="term" value="F:ATP hydrolysis activity"/>
    <property type="evidence" value="ECO:0007669"/>
    <property type="project" value="InterPro"/>
</dbReference>
<dbReference type="GO" id="GO:0140359">
    <property type="term" value="F:ABC-type transporter activity"/>
    <property type="evidence" value="ECO:0007669"/>
    <property type="project" value="InterPro"/>
</dbReference>
<feature type="region of interest" description="Disordered" evidence="10">
    <location>
        <begin position="581"/>
        <end position="615"/>
    </location>
</feature>
<dbReference type="PROSITE" id="PS00211">
    <property type="entry name" value="ABC_TRANSPORTER_1"/>
    <property type="match status" value="1"/>
</dbReference>
<evidence type="ECO:0000256" key="5">
    <source>
        <dbReference type="ARBA" id="ARBA00022741"/>
    </source>
</evidence>
<evidence type="ECO:0000313" key="14">
    <source>
        <dbReference type="EMBL" id="TQM91232.1"/>
    </source>
</evidence>
<feature type="transmembrane region" description="Helical" evidence="11">
    <location>
        <begin position="180"/>
        <end position="199"/>
    </location>
</feature>
<dbReference type="InterPro" id="IPR036640">
    <property type="entry name" value="ABC1_TM_sf"/>
</dbReference>
<dbReference type="Gene3D" id="3.40.50.300">
    <property type="entry name" value="P-loop containing nucleotide triphosphate hydrolases"/>
    <property type="match status" value="1"/>
</dbReference>
<dbReference type="EMBL" id="VFPU01000002">
    <property type="protein sequence ID" value="TQM91232.1"/>
    <property type="molecule type" value="Genomic_DNA"/>
</dbReference>
<evidence type="ECO:0000313" key="15">
    <source>
        <dbReference type="Proteomes" id="UP000315133"/>
    </source>
</evidence>
<name>A0A543K822_9MICO</name>
<dbReference type="RefSeq" id="WP_141820740.1">
    <property type="nucleotide sequence ID" value="NZ_BAAAIL010000001.1"/>
</dbReference>
<evidence type="ECO:0000256" key="1">
    <source>
        <dbReference type="ARBA" id="ARBA00004651"/>
    </source>
</evidence>
<dbReference type="InterPro" id="IPR027417">
    <property type="entry name" value="P-loop_NTPase"/>
</dbReference>
<dbReference type="PROSITE" id="PS50893">
    <property type="entry name" value="ABC_TRANSPORTER_2"/>
    <property type="match status" value="1"/>
</dbReference>
<dbReference type="GO" id="GO:0005524">
    <property type="term" value="F:ATP binding"/>
    <property type="evidence" value="ECO:0007669"/>
    <property type="project" value="UniProtKB-KW"/>
</dbReference>
<keyword evidence="4 11" id="KW-0812">Transmembrane</keyword>
<dbReference type="PANTHER" id="PTHR24221">
    <property type="entry name" value="ATP-BINDING CASSETTE SUB-FAMILY B"/>
    <property type="match status" value="1"/>
</dbReference>
<accession>A0A543K822</accession>
<dbReference type="Pfam" id="PF00005">
    <property type="entry name" value="ABC_tran"/>
    <property type="match status" value="1"/>
</dbReference>
<dbReference type="Proteomes" id="UP000315133">
    <property type="component" value="Unassembled WGS sequence"/>
</dbReference>
<keyword evidence="5" id="KW-0547">Nucleotide-binding</keyword>
<comment type="subcellular location">
    <subcellularLocation>
        <location evidence="1">Cell membrane</location>
        <topology evidence="1">Multi-pass membrane protein</topology>
    </subcellularLocation>
</comment>
<keyword evidence="7 11" id="KW-1133">Transmembrane helix</keyword>
<keyword evidence="2" id="KW-0813">Transport</keyword>
<feature type="transmembrane region" description="Helical" evidence="11">
    <location>
        <begin position="77"/>
        <end position="104"/>
    </location>
</feature>
<dbReference type="OrthoDB" id="9806127at2"/>
<dbReference type="SMART" id="SM00382">
    <property type="entry name" value="AAA"/>
    <property type="match status" value="1"/>
</dbReference>
<evidence type="ECO:0000256" key="11">
    <source>
        <dbReference type="SAM" id="Phobius"/>
    </source>
</evidence>
<evidence type="ECO:0000259" key="13">
    <source>
        <dbReference type="PROSITE" id="PS50929"/>
    </source>
</evidence>
<keyword evidence="6 14" id="KW-0067">ATP-binding</keyword>
<evidence type="ECO:0000259" key="12">
    <source>
        <dbReference type="PROSITE" id="PS50893"/>
    </source>
</evidence>